<dbReference type="EMBL" id="JAHGAW010000008">
    <property type="protein sequence ID" value="MBT2187814.1"/>
    <property type="molecule type" value="Genomic_DNA"/>
</dbReference>
<dbReference type="InterPro" id="IPR029068">
    <property type="entry name" value="Glyas_Bleomycin-R_OHBP_Dase"/>
</dbReference>
<dbReference type="SUPFAM" id="SSF54593">
    <property type="entry name" value="Glyoxalase/Bleomycin resistance protein/Dihydroxybiphenyl dioxygenase"/>
    <property type="match status" value="2"/>
</dbReference>
<feature type="chain" id="PRO_5040873405" description="Glyoxalase/fosfomycin resistance/dioxygenase domain-containing protein" evidence="1">
    <location>
        <begin position="23"/>
        <end position="299"/>
    </location>
</feature>
<organism evidence="3 4">
    <name type="scientific">Sphingobium nicotianae</name>
    <dbReference type="NCBI Taxonomy" id="2782607"/>
    <lineage>
        <taxon>Bacteria</taxon>
        <taxon>Pseudomonadati</taxon>
        <taxon>Pseudomonadota</taxon>
        <taxon>Alphaproteobacteria</taxon>
        <taxon>Sphingomonadales</taxon>
        <taxon>Sphingomonadaceae</taxon>
        <taxon>Sphingobium</taxon>
    </lineage>
</organism>
<feature type="domain" description="Glyoxalase/fosfomycin resistance/dioxygenase" evidence="2">
    <location>
        <begin position="176"/>
        <end position="285"/>
    </location>
</feature>
<sequence length="299" mass="32001">MPSLFRTVLLPVSLLAGTGAIAQPDTAPPAVAPAPPHFAMPGMNVYRRFEPDVTAQMVKFYHQALALKSLQPIQLNANQQMILFGIGQGQIKLAAGLKEGRQYQIGTGWDKAVGIRMFTLHFPDETALSARFKAAGFAPPVFKPIGGGRRGALVKDPGGFALELIIDAKAPPGVEVGINASNLDRSRAFYRSFVGLEELPPVRDALLGVTKYPFRHGETTLNLFSVGEDLPADTGSAGIQYVVDNVDAINARALAQKVAVEEPLGGLPNFSIRFVWLNDADGVTNYFAQLSPRPAPAGQ</sequence>
<protein>
    <recommendedName>
        <fullName evidence="2">Glyoxalase/fosfomycin resistance/dioxygenase domain-containing protein</fullName>
    </recommendedName>
</protein>
<keyword evidence="1" id="KW-0732">Signal</keyword>
<feature type="signal peptide" evidence="1">
    <location>
        <begin position="1"/>
        <end position="22"/>
    </location>
</feature>
<dbReference type="Proteomes" id="UP001138757">
    <property type="component" value="Unassembled WGS sequence"/>
</dbReference>
<dbReference type="Pfam" id="PF00903">
    <property type="entry name" value="Glyoxalase"/>
    <property type="match status" value="1"/>
</dbReference>
<name>A0A9X1IRZ0_9SPHN</name>
<dbReference type="AlphaFoldDB" id="A0A9X1IRZ0"/>
<accession>A0A9X1IRZ0</accession>
<evidence type="ECO:0000256" key="1">
    <source>
        <dbReference type="SAM" id="SignalP"/>
    </source>
</evidence>
<dbReference type="InterPro" id="IPR004360">
    <property type="entry name" value="Glyas_Fos-R_dOase_dom"/>
</dbReference>
<evidence type="ECO:0000313" key="3">
    <source>
        <dbReference type="EMBL" id="MBT2187814.1"/>
    </source>
</evidence>
<reference evidence="3" key="1">
    <citation type="submission" date="2021-05" db="EMBL/GenBank/DDBJ databases">
        <title>Genome of Sphingobium sp. strain.</title>
        <authorList>
            <person name="Fan R."/>
        </authorList>
    </citation>
    <scope>NUCLEOTIDE SEQUENCE</scope>
    <source>
        <strain evidence="3">H33</strain>
    </source>
</reference>
<dbReference type="Gene3D" id="3.10.180.10">
    <property type="entry name" value="2,3-Dihydroxybiphenyl 1,2-Dioxygenase, domain 1"/>
    <property type="match status" value="2"/>
</dbReference>
<comment type="caution">
    <text evidence="3">The sequence shown here is derived from an EMBL/GenBank/DDBJ whole genome shotgun (WGS) entry which is preliminary data.</text>
</comment>
<evidence type="ECO:0000313" key="4">
    <source>
        <dbReference type="Proteomes" id="UP001138757"/>
    </source>
</evidence>
<evidence type="ECO:0000259" key="2">
    <source>
        <dbReference type="Pfam" id="PF00903"/>
    </source>
</evidence>
<proteinExistence type="predicted"/>
<gene>
    <name evidence="3" type="ORF">KK488_12740</name>
</gene>
<keyword evidence="4" id="KW-1185">Reference proteome</keyword>
<dbReference type="RefSeq" id="WP_214624074.1">
    <property type="nucleotide sequence ID" value="NZ_JAHGAW010000008.1"/>
</dbReference>
<dbReference type="CDD" id="cd06587">
    <property type="entry name" value="VOC"/>
    <property type="match status" value="2"/>
</dbReference>